<evidence type="ECO:0000256" key="5">
    <source>
        <dbReference type="ARBA" id="ARBA00023002"/>
    </source>
</evidence>
<dbReference type="PROSITE" id="PS51669">
    <property type="entry name" value="4FE4S_MOW_BIS_MGD"/>
    <property type="match status" value="1"/>
</dbReference>
<evidence type="ECO:0000256" key="8">
    <source>
        <dbReference type="SAM" id="MobiDB-lite"/>
    </source>
</evidence>
<dbReference type="InterPro" id="IPR037920">
    <property type="entry name" value="YoaE_C"/>
</dbReference>
<dbReference type="SUPFAM" id="SSF53706">
    <property type="entry name" value="Formate dehydrogenase/DMSO reductase, domains 1-3"/>
    <property type="match status" value="1"/>
</dbReference>
<keyword evidence="6" id="KW-0408">Iron</keyword>
<dbReference type="InterPro" id="IPR009010">
    <property type="entry name" value="Asp_de-COase-like_dom_sf"/>
</dbReference>
<dbReference type="Proteomes" id="UP000186666">
    <property type="component" value="Unassembled WGS sequence"/>
</dbReference>
<proteinExistence type="inferred from homology"/>
<dbReference type="CDD" id="cd02786">
    <property type="entry name" value="MopB_CT_3"/>
    <property type="match status" value="1"/>
</dbReference>
<organism evidence="10 11">
    <name type="scientific">Paenibacillus macquariensis</name>
    <dbReference type="NCBI Taxonomy" id="948756"/>
    <lineage>
        <taxon>Bacteria</taxon>
        <taxon>Bacillati</taxon>
        <taxon>Bacillota</taxon>
        <taxon>Bacilli</taxon>
        <taxon>Bacillales</taxon>
        <taxon>Paenibacillaceae</taxon>
        <taxon>Paenibacillus</taxon>
    </lineage>
</organism>
<feature type="domain" description="4Fe-4S Mo/W bis-MGD-type" evidence="9">
    <location>
        <begin position="28"/>
        <end position="85"/>
    </location>
</feature>
<dbReference type="SUPFAM" id="SSF50692">
    <property type="entry name" value="ADC-like"/>
    <property type="match status" value="1"/>
</dbReference>
<dbReference type="PROSITE" id="PS00490">
    <property type="entry name" value="MOLYBDOPTERIN_PROK_2"/>
    <property type="match status" value="1"/>
</dbReference>
<dbReference type="CDD" id="cd02766">
    <property type="entry name" value="MopB_3"/>
    <property type="match status" value="1"/>
</dbReference>
<evidence type="ECO:0000313" key="11">
    <source>
        <dbReference type="Proteomes" id="UP000186666"/>
    </source>
</evidence>
<dbReference type="Gene3D" id="3.30.2070.10">
    <property type="entry name" value="Formate dehydrogenase/DMSO reductase"/>
    <property type="match status" value="1"/>
</dbReference>
<dbReference type="PANTHER" id="PTHR43742:SF6">
    <property type="entry name" value="OXIDOREDUCTASE YYAE-RELATED"/>
    <property type="match status" value="1"/>
</dbReference>
<feature type="region of interest" description="Disordered" evidence="8">
    <location>
        <begin position="353"/>
        <end position="372"/>
    </location>
</feature>
<reference evidence="10 11" key="1">
    <citation type="submission" date="2017-01" db="EMBL/GenBank/DDBJ databases">
        <authorList>
            <person name="Varghese N."/>
            <person name="Submissions S."/>
        </authorList>
    </citation>
    <scope>NUCLEOTIDE SEQUENCE [LARGE SCALE GENOMIC DNA]</scope>
    <source>
        <strain evidence="10 11">ATCC 23464</strain>
    </source>
</reference>
<evidence type="ECO:0000256" key="4">
    <source>
        <dbReference type="ARBA" id="ARBA00022723"/>
    </source>
</evidence>
<dbReference type="InterPro" id="IPR006657">
    <property type="entry name" value="MoPterin_dinucl-bd_dom"/>
</dbReference>
<dbReference type="Gene3D" id="3.40.50.740">
    <property type="match status" value="1"/>
</dbReference>
<dbReference type="EMBL" id="FTNK01000015">
    <property type="protein sequence ID" value="SIR47174.1"/>
    <property type="molecule type" value="Genomic_DNA"/>
</dbReference>
<dbReference type="Gene3D" id="2.20.25.90">
    <property type="entry name" value="ADC-like domains"/>
    <property type="match status" value="1"/>
</dbReference>
<accession>A0ABY1K9J3</accession>
<evidence type="ECO:0000313" key="10">
    <source>
        <dbReference type="EMBL" id="SIR47174.1"/>
    </source>
</evidence>
<dbReference type="InterPro" id="IPR006655">
    <property type="entry name" value="Mopterin_OxRdtase_prok_CS"/>
</dbReference>
<keyword evidence="3" id="KW-0500">Molybdenum</keyword>
<name>A0ABY1K9J3_9BACL</name>
<dbReference type="PROSITE" id="PS00932">
    <property type="entry name" value="MOLYBDOPTERIN_PROK_3"/>
    <property type="match status" value="1"/>
</dbReference>
<keyword evidence="7" id="KW-0411">Iron-sulfur</keyword>
<dbReference type="Gene3D" id="3.40.228.10">
    <property type="entry name" value="Dimethylsulfoxide Reductase, domain 2"/>
    <property type="match status" value="1"/>
</dbReference>
<keyword evidence="5" id="KW-0560">Oxidoreductase</keyword>
<evidence type="ECO:0000256" key="7">
    <source>
        <dbReference type="ARBA" id="ARBA00023014"/>
    </source>
</evidence>
<dbReference type="PANTHER" id="PTHR43742">
    <property type="entry name" value="TRIMETHYLAMINE-N-OXIDE REDUCTASE"/>
    <property type="match status" value="1"/>
</dbReference>
<dbReference type="InterPro" id="IPR006656">
    <property type="entry name" value="Mopterin_OxRdtase"/>
</dbReference>
<dbReference type="Gene3D" id="2.40.40.20">
    <property type="match status" value="1"/>
</dbReference>
<comment type="similarity">
    <text evidence="2">Belongs to the prokaryotic molybdopterin-containing oxidoreductase family.</text>
</comment>
<comment type="cofactor">
    <cofactor evidence="1">
        <name>Mo-bis(molybdopterin guanine dinucleotide)</name>
        <dbReference type="ChEBI" id="CHEBI:60539"/>
    </cofactor>
</comment>
<evidence type="ECO:0000259" key="9">
    <source>
        <dbReference type="PROSITE" id="PS51669"/>
    </source>
</evidence>
<evidence type="ECO:0000256" key="3">
    <source>
        <dbReference type="ARBA" id="ARBA00022505"/>
    </source>
</evidence>
<comment type="caution">
    <text evidence="10">The sequence shown here is derived from an EMBL/GenBank/DDBJ whole genome shotgun (WGS) entry which is preliminary data.</text>
</comment>
<dbReference type="Pfam" id="PF04879">
    <property type="entry name" value="Molybdop_Fe4S4"/>
    <property type="match status" value="1"/>
</dbReference>
<evidence type="ECO:0000256" key="1">
    <source>
        <dbReference type="ARBA" id="ARBA00001942"/>
    </source>
</evidence>
<dbReference type="InterPro" id="IPR050612">
    <property type="entry name" value="Prok_Mopterin_Oxidored"/>
</dbReference>
<keyword evidence="4" id="KW-0479">Metal-binding</keyword>
<evidence type="ECO:0000256" key="6">
    <source>
        <dbReference type="ARBA" id="ARBA00023004"/>
    </source>
</evidence>
<dbReference type="InterPro" id="IPR006963">
    <property type="entry name" value="Mopterin_OxRdtase_4Fe-4S_dom"/>
</dbReference>
<evidence type="ECO:0000256" key="2">
    <source>
        <dbReference type="ARBA" id="ARBA00010312"/>
    </source>
</evidence>
<keyword evidence="11" id="KW-1185">Reference proteome</keyword>
<gene>
    <name evidence="10" type="ORF">SAMN05421578_11519</name>
</gene>
<dbReference type="SMART" id="SM00926">
    <property type="entry name" value="Molybdop_Fe4S4"/>
    <property type="match status" value="1"/>
</dbReference>
<dbReference type="Pfam" id="PF01568">
    <property type="entry name" value="Molydop_binding"/>
    <property type="match status" value="1"/>
</dbReference>
<dbReference type="Pfam" id="PF00384">
    <property type="entry name" value="Molybdopterin"/>
    <property type="match status" value="1"/>
</dbReference>
<sequence>MIEDNEGQMTVYVQRILRGVAELIEQENGVFKAVCPLDCPDTCGLLLHKEKGKIVKVTGNPDHPITQGAICNKVRNMTERVYHPDRILYPMRRIGAKGEGQFERISWDEAISEITSRLKQCIRDYGSESILPYSFYGNMGILSVDGMDRRFFNALGASRLKQSICNSAGTAGWRYTMGFNGGTSPEDTINADVIIVWGGNIISTNMHQVVLAEQARKRGAKVIVIDVHRNRTAQWADWFIPLYPGTDAALALGMMHVMFRDDLVNEQFMKHYTIGHEELRKQVESYTPERVSRITGVTIEDIEKLAVMYGRADTSYIHIGNGLQHHDNGGMNVRSITCLPALTGQWLRRGGGASRSNGGYAQMNSAKLERPQLRPNPKARTINMNRIAEALEWEDNPVKALFVYCSNPVVVAPDADRVKRGFSREDVFTVVHDLFVTDTAKYADIVLPATSSFESTDLFSSYWHHYIQLQEPVIPAQGESKSNMELFSLLGRAMGMDEASFSQSEEDMIKEALHYPSNPYLNGVTLETLKEHQFVKLDMTPQQTFLEHLPTRSGKIELYSSAMMEAGLPPLPEYVPLQEGYDGERRPGVNDHFPLMFISPPNHNFLNSTFANVEKLQKIEKAPTLQIHPNDAAARGIEDHDDVIVFNQRGRYELKAVVTDKMLPGTVISQGLWWEKDGKKQRANVLTPDRLADMGEGATFFSTTVEVRKTAVE</sequence>
<protein>
    <submittedName>
        <fullName evidence="10">Anaerobic selenocysteine-containing dehydrogenase</fullName>
    </submittedName>
</protein>